<name>A0A1Y1Y6X3_9PLEO</name>
<proteinExistence type="predicted"/>
<protein>
    <submittedName>
        <fullName evidence="1">Uncharacterized protein</fullName>
    </submittedName>
</protein>
<comment type="caution">
    <text evidence="1">The sequence shown here is derived from an EMBL/GenBank/DDBJ whole genome shotgun (WGS) entry which is preliminary data.</text>
</comment>
<organism evidence="1 2">
    <name type="scientific">Clohesyomyces aquaticus</name>
    <dbReference type="NCBI Taxonomy" id="1231657"/>
    <lineage>
        <taxon>Eukaryota</taxon>
        <taxon>Fungi</taxon>
        <taxon>Dikarya</taxon>
        <taxon>Ascomycota</taxon>
        <taxon>Pezizomycotina</taxon>
        <taxon>Dothideomycetes</taxon>
        <taxon>Pleosporomycetidae</taxon>
        <taxon>Pleosporales</taxon>
        <taxon>Lindgomycetaceae</taxon>
        <taxon>Clohesyomyces</taxon>
    </lineage>
</organism>
<feature type="non-terminal residue" evidence="1">
    <location>
        <position position="1"/>
    </location>
</feature>
<evidence type="ECO:0000313" key="2">
    <source>
        <dbReference type="Proteomes" id="UP000193144"/>
    </source>
</evidence>
<accession>A0A1Y1Y6X3</accession>
<dbReference type="STRING" id="1231657.A0A1Y1Y6X3"/>
<evidence type="ECO:0000313" key="1">
    <source>
        <dbReference type="EMBL" id="ORX93645.1"/>
    </source>
</evidence>
<sequence>EDLVFLNKSIFNKKTSWRHKAYRPIGHISQYTQDITRGKTWAILPAYIINGYLPCIGIKEGYFNYEEFIN</sequence>
<keyword evidence="2" id="KW-1185">Reference proteome</keyword>
<dbReference type="EMBL" id="MCFA01000333">
    <property type="protein sequence ID" value="ORX93645.1"/>
    <property type="molecule type" value="Genomic_DNA"/>
</dbReference>
<dbReference type="AlphaFoldDB" id="A0A1Y1Y6X3"/>
<reference evidence="1 2" key="1">
    <citation type="submission" date="2016-07" db="EMBL/GenBank/DDBJ databases">
        <title>Pervasive Adenine N6-methylation of Active Genes in Fungi.</title>
        <authorList>
            <consortium name="DOE Joint Genome Institute"/>
            <person name="Mondo S.J."/>
            <person name="Dannebaum R.O."/>
            <person name="Kuo R.C."/>
            <person name="Labutti K."/>
            <person name="Haridas S."/>
            <person name="Kuo A."/>
            <person name="Salamov A."/>
            <person name="Ahrendt S.R."/>
            <person name="Lipzen A."/>
            <person name="Sullivan W."/>
            <person name="Andreopoulos W.B."/>
            <person name="Clum A."/>
            <person name="Lindquist E."/>
            <person name="Daum C."/>
            <person name="Ramamoorthy G.K."/>
            <person name="Gryganskyi A."/>
            <person name="Culley D."/>
            <person name="Magnuson J.K."/>
            <person name="James T.Y."/>
            <person name="O'Malley M.A."/>
            <person name="Stajich J.E."/>
            <person name="Spatafora J.W."/>
            <person name="Visel A."/>
            <person name="Grigoriev I.V."/>
        </authorList>
    </citation>
    <scope>NUCLEOTIDE SEQUENCE [LARGE SCALE GENOMIC DNA]</scope>
    <source>
        <strain evidence="1 2">CBS 115471</strain>
    </source>
</reference>
<gene>
    <name evidence="1" type="ORF">BCR34DRAFT_499770</name>
</gene>
<dbReference type="OrthoDB" id="3755005at2759"/>
<dbReference type="Proteomes" id="UP000193144">
    <property type="component" value="Unassembled WGS sequence"/>
</dbReference>